<dbReference type="EMBL" id="CM056796">
    <property type="protein sequence ID" value="KAJ8714299.1"/>
    <property type="molecule type" value="Genomic_DNA"/>
</dbReference>
<evidence type="ECO:0000313" key="1">
    <source>
        <dbReference type="EMBL" id="KAJ8714299.1"/>
    </source>
</evidence>
<proteinExistence type="predicted"/>
<organism evidence="1 2">
    <name type="scientific">Mythimna loreyi</name>
    <dbReference type="NCBI Taxonomy" id="667449"/>
    <lineage>
        <taxon>Eukaryota</taxon>
        <taxon>Metazoa</taxon>
        <taxon>Ecdysozoa</taxon>
        <taxon>Arthropoda</taxon>
        <taxon>Hexapoda</taxon>
        <taxon>Insecta</taxon>
        <taxon>Pterygota</taxon>
        <taxon>Neoptera</taxon>
        <taxon>Endopterygota</taxon>
        <taxon>Lepidoptera</taxon>
        <taxon>Glossata</taxon>
        <taxon>Ditrysia</taxon>
        <taxon>Noctuoidea</taxon>
        <taxon>Noctuidae</taxon>
        <taxon>Noctuinae</taxon>
        <taxon>Hadenini</taxon>
        <taxon>Mythimna</taxon>
    </lineage>
</organism>
<protein>
    <submittedName>
        <fullName evidence="1">Uncharacterized protein</fullName>
    </submittedName>
</protein>
<accession>A0ACC2QDM3</accession>
<dbReference type="Proteomes" id="UP001231649">
    <property type="component" value="Chromosome 20"/>
</dbReference>
<name>A0ACC2QDM3_9NEOP</name>
<gene>
    <name evidence="1" type="ORF">PYW08_007919</name>
</gene>
<reference evidence="1" key="1">
    <citation type="submission" date="2023-03" db="EMBL/GenBank/DDBJ databases">
        <title>Chromosome-level genomes of two armyworms, Mythimna separata and Mythimna loreyi, provide insights into the biosynthesis and reception of sex pheromones.</title>
        <authorList>
            <person name="Zhao H."/>
        </authorList>
    </citation>
    <scope>NUCLEOTIDE SEQUENCE</scope>
    <source>
        <strain evidence="1">BeijingLab</strain>
    </source>
</reference>
<keyword evidence="2" id="KW-1185">Reference proteome</keyword>
<comment type="caution">
    <text evidence="1">The sequence shown here is derived from an EMBL/GenBank/DDBJ whole genome shotgun (WGS) entry which is preliminary data.</text>
</comment>
<evidence type="ECO:0000313" key="2">
    <source>
        <dbReference type="Proteomes" id="UP001231649"/>
    </source>
</evidence>
<sequence>MRWTTVWMSAALVVATSALHLTTEDNQIDQTGPHDLNTEYVLNGFQEQGKGEELKNVPVKKLDSSSGQYGKTDKSNPESNNTESNSKSTSIEMREEQENRSSELEQRAPTYGKGDGDEGTGPGDNVAPEPDDDAVDPDHTTIETSTGRVRGHLWGVSKNIIGYIDIKYGTFTHRFEAPVFPKAVEDHVHYEKEHKTRCLQLQGDELVGESDCLTLSIFKPYKKELSGASVLVHIHEGNFISESANPNIYGPEHLVSEGIILVLPNYRLGPLGFLCLENGTAYGNAALKDLALALSWVKENIEKFGGDPENIAVSGEGTAGALAGYLALSPMSKNNVNKVITESGSVLPHWAIDRNPSLTATNLANNIPGSWESWETIGMKELLLAARNIVWRPCVENKTENVAHFMVETPWTMLQKKGINATFMIGSAQYAGVHESLKHTPTSIAQLNENYGLLLPNDLKFEPNEERTRAGNKVKDQYFPEGPITLNNVKNRSLYYTDMAYLGPLLRTARSLVYFGATVYFYEFSFVGDLNKELAAIEKQVDGAVRGDIISYLFYQEGDLKDVGEKEKKMIDQMIELWTTFLKTGTPTANEITWNKFANGTAAQEQLLSIGATTAMRTGVHVDRLALWTDIYNKHFIERSLALAVSPSVYTVLFLQAAFFVIFFTKAGHFF</sequence>